<dbReference type="Proteomes" id="UP000219338">
    <property type="component" value="Unassembled WGS sequence"/>
</dbReference>
<keyword evidence="2" id="KW-1185">Reference proteome</keyword>
<dbReference type="AlphaFoldDB" id="A0A284SBS8"/>
<gene>
    <name evidence="1" type="ORF">ARMOST_22056</name>
</gene>
<name>A0A284SBS8_ARMOS</name>
<evidence type="ECO:0000313" key="1">
    <source>
        <dbReference type="EMBL" id="SJL18467.1"/>
    </source>
</evidence>
<proteinExistence type="predicted"/>
<accession>A0A284SBS8</accession>
<protein>
    <submittedName>
        <fullName evidence="1">Uncharacterized protein</fullName>
    </submittedName>
</protein>
<sequence>MHDVHRDCRAVWRIRSGCEDADVATEGEHNNEIKATWMGSYTSHVLNQIQAPAASCQASVYAQQRATLANLHYPPVLTQRYVLGGLDLSASSSISLLHTRLPKFGTTRLAVAILAGQPLAQSEQAVAPSSGPPDSCHFRGPQFWRSFSIDGIRKLLKTLQTLCGGWYFSRRLVVFLSMIVARAVLNAHVSDNSVFIVFPPRTYDYELHSNEKTIRL</sequence>
<organism evidence="1 2">
    <name type="scientific">Armillaria ostoyae</name>
    <name type="common">Armillaria root rot fungus</name>
    <dbReference type="NCBI Taxonomy" id="47428"/>
    <lineage>
        <taxon>Eukaryota</taxon>
        <taxon>Fungi</taxon>
        <taxon>Dikarya</taxon>
        <taxon>Basidiomycota</taxon>
        <taxon>Agaricomycotina</taxon>
        <taxon>Agaricomycetes</taxon>
        <taxon>Agaricomycetidae</taxon>
        <taxon>Agaricales</taxon>
        <taxon>Marasmiineae</taxon>
        <taxon>Physalacriaceae</taxon>
        <taxon>Armillaria</taxon>
    </lineage>
</organism>
<reference evidence="2" key="1">
    <citation type="journal article" date="2017" name="Nat. Ecol. Evol.">
        <title>Genome expansion and lineage-specific genetic innovations in the forest pathogenic fungi Armillaria.</title>
        <authorList>
            <person name="Sipos G."/>
            <person name="Prasanna A.N."/>
            <person name="Walter M.C."/>
            <person name="O'Connor E."/>
            <person name="Balint B."/>
            <person name="Krizsan K."/>
            <person name="Kiss B."/>
            <person name="Hess J."/>
            <person name="Varga T."/>
            <person name="Slot J."/>
            <person name="Riley R."/>
            <person name="Boka B."/>
            <person name="Rigling D."/>
            <person name="Barry K."/>
            <person name="Lee J."/>
            <person name="Mihaltcheva S."/>
            <person name="LaButti K."/>
            <person name="Lipzen A."/>
            <person name="Waldron R."/>
            <person name="Moloney N.M."/>
            <person name="Sperisen C."/>
            <person name="Kredics L."/>
            <person name="Vagvoelgyi C."/>
            <person name="Patrignani A."/>
            <person name="Fitzpatrick D."/>
            <person name="Nagy I."/>
            <person name="Doyle S."/>
            <person name="Anderson J.B."/>
            <person name="Grigoriev I.V."/>
            <person name="Gueldener U."/>
            <person name="Muensterkoetter M."/>
            <person name="Nagy L.G."/>
        </authorList>
    </citation>
    <scope>NUCLEOTIDE SEQUENCE [LARGE SCALE GENOMIC DNA]</scope>
    <source>
        <strain evidence="2">C18/9</strain>
    </source>
</reference>
<dbReference type="EMBL" id="FUEG01000060">
    <property type="protein sequence ID" value="SJL18467.1"/>
    <property type="molecule type" value="Genomic_DNA"/>
</dbReference>
<dbReference type="OrthoDB" id="10604033at2759"/>
<evidence type="ECO:0000313" key="2">
    <source>
        <dbReference type="Proteomes" id="UP000219338"/>
    </source>
</evidence>